<proteinExistence type="inferred from homology"/>
<protein>
    <recommendedName>
        <fullName evidence="4">ribonuclease Z</fullName>
        <ecNumber evidence="4">3.1.26.11</ecNumber>
    </recommendedName>
</protein>
<dbReference type="GO" id="GO:1990180">
    <property type="term" value="P:mitochondrial tRNA 3'-end processing"/>
    <property type="evidence" value="ECO:0007669"/>
    <property type="project" value="TreeGrafter"/>
</dbReference>
<feature type="compositionally biased region" description="Polar residues" evidence="11">
    <location>
        <begin position="229"/>
        <end position="241"/>
    </location>
</feature>
<dbReference type="InterPro" id="IPR027794">
    <property type="entry name" value="tRNase_Z_dom"/>
</dbReference>
<evidence type="ECO:0000256" key="7">
    <source>
        <dbReference type="ARBA" id="ARBA00022723"/>
    </source>
</evidence>
<feature type="domain" description="tRNase Z endonuclease" evidence="12">
    <location>
        <begin position="6"/>
        <end position="65"/>
    </location>
</feature>
<keyword evidence="10" id="KW-0862">Zinc</keyword>
<dbReference type="PANTHER" id="PTHR12553:SF49">
    <property type="entry name" value="ZINC PHOSPHODIESTERASE ELAC PROTEIN 2"/>
    <property type="match status" value="1"/>
</dbReference>
<gene>
    <name evidence="13" type="ORF">FISHEDRAFT_48033</name>
</gene>
<evidence type="ECO:0000313" key="13">
    <source>
        <dbReference type="EMBL" id="KIY46216.1"/>
    </source>
</evidence>
<dbReference type="Proteomes" id="UP000054144">
    <property type="component" value="Unassembled WGS sequence"/>
</dbReference>
<reference evidence="13 14" key="1">
    <citation type="journal article" date="2015" name="Fungal Genet. Biol.">
        <title>Evolution of novel wood decay mechanisms in Agaricales revealed by the genome sequences of Fistulina hepatica and Cylindrobasidium torrendii.</title>
        <authorList>
            <person name="Floudas D."/>
            <person name="Held B.W."/>
            <person name="Riley R."/>
            <person name="Nagy L.G."/>
            <person name="Koehler G."/>
            <person name="Ransdell A.S."/>
            <person name="Younus H."/>
            <person name="Chow J."/>
            <person name="Chiniquy J."/>
            <person name="Lipzen A."/>
            <person name="Tritt A."/>
            <person name="Sun H."/>
            <person name="Haridas S."/>
            <person name="LaButti K."/>
            <person name="Ohm R.A."/>
            <person name="Kues U."/>
            <person name="Blanchette R.A."/>
            <person name="Grigoriev I.V."/>
            <person name="Minto R.E."/>
            <person name="Hibbett D.S."/>
        </authorList>
    </citation>
    <scope>NUCLEOTIDE SEQUENCE [LARGE SCALE GENOMIC DNA]</scope>
    <source>
        <strain evidence="13 14">ATCC 64428</strain>
    </source>
</reference>
<sequence length="880" mass="97430">MDWSTSVLTTGSADTRPCALVTFDDAKYMFNAPENANRALVQSHLNWRKITGMFFTQCTVDAMNGAAGTLMTFADGDIPKLSLVGPPGLEHWISAWRTCLYRPTLAVECIEAPMEAQPEPEPVYTDKHIKLFAVPVLAHATETVGEKRKREPSPDLPSKRHAPSGDSESLQSIMQSAEFIPDMLVGDEQRAYRKLLLQSMFPRPVVEANQRSRGKRKGKGQALKESAQQHENTGTDPSQNDMYRRRLPPGFHKQQPAFVHPEGCSSSNPATIAYILVGPRIRGKFDVASAERLKVPTRSRKTLTQGSSVTFTVTQDGKTFERTVQPEDVVGASHPPGTILFLDVPSVDHIASLSSNFTDSPFYRRFRSDDEADKKEYNVHVVYHVLGRGVLDDPRYIAFMKGFSSGSQHVVYSPEYSPDPVTFTGAAFNQLRLNQLDSDIFTIPKYSLQGSRPLSDVPSLPANVCMMASHLTTQMRPPMPPQVDHRASDRFHPAVSSSEPLGLPPLTVDKFTEAHREIADCVERKAVREFPGSDVTIMPLGTGSAVPTKYRNVSSTLIKIPDFGNILLDSGEGTWGQLARQYGAERDVPGSAWDVLRHLKCIFVSHLHGDHHLGVANLLRKRKLLDPPPLEPLYLVTVRQVHLYLRELHDLEDLGFTENYKTNGVLTVMSEALHYSNLGHFAESGMWQVGGDEEWIGAESSVLRARYMCESLGLDSFVTVDMHHGTRCYGCFLKHSDGWSVAFSADTMPVSNLQQAGGKATVLIHEASMGEGEKEIAQKKRHSTIGQAIDVGIDMDADVVLLNHFSARYLSIPPLKNKKSSFGADGPIIAMAFDHANLRIGTMWKMNKYLPAIKQCFMDTTEEGDSDLEDSSLVVQAAQD</sequence>
<evidence type="ECO:0000256" key="3">
    <source>
        <dbReference type="ARBA" id="ARBA00007823"/>
    </source>
</evidence>
<dbReference type="EMBL" id="KN882043">
    <property type="protein sequence ID" value="KIY46216.1"/>
    <property type="molecule type" value="Genomic_DNA"/>
</dbReference>
<dbReference type="SUPFAM" id="SSF56281">
    <property type="entry name" value="Metallo-hydrolase/oxidoreductase"/>
    <property type="match status" value="2"/>
</dbReference>
<evidence type="ECO:0000256" key="4">
    <source>
        <dbReference type="ARBA" id="ARBA00012477"/>
    </source>
</evidence>
<name>A0A0D7A8G2_9AGAR</name>
<dbReference type="GO" id="GO:0005739">
    <property type="term" value="C:mitochondrion"/>
    <property type="evidence" value="ECO:0007669"/>
    <property type="project" value="TreeGrafter"/>
</dbReference>
<evidence type="ECO:0000256" key="6">
    <source>
        <dbReference type="ARBA" id="ARBA00022722"/>
    </source>
</evidence>
<dbReference type="GO" id="GO:0046872">
    <property type="term" value="F:metal ion binding"/>
    <property type="evidence" value="ECO:0007669"/>
    <property type="project" value="UniProtKB-KW"/>
</dbReference>
<keyword evidence="5" id="KW-0819">tRNA processing</keyword>
<evidence type="ECO:0000313" key="14">
    <source>
        <dbReference type="Proteomes" id="UP000054144"/>
    </source>
</evidence>
<accession>A0A0D7A8G2</accession>
<keyword evidence="8" id="KW-0255">Endonuclease</keyword>
<organism evidence="13 14">
    <name type="scientific">Fistulina hepatica ATCC 64428</name>
    <dbReference type="NCBI Taxonomy" id="1128425"/>
    <lineage>
        <taxon>Eukaryota</taxon>
        <taxon>Fungi</taxon>
        <taxon>Dikarya</taxon>
        <taxon>Basidiomycota</taxon>
        <taxon>Agaricomycotina</taxon>
        <taxon>Agaricomycetes</taxon>
        <taxon>Agaricomycetidae</taxon>
        <taxon>Agaricales</taxon>
        <taxon>Fistulinaceae</taxon>
        <taxon>Fistulina</taxon>
    </lineage>
</organism>
<keyword evidence="6" id="KW-0540">Nuclease</keyword>
<keyword evidence="14" id="KW-1185">Reference proteome</keyword>
<dbReference type="AlphaFoldDB" id="A0A0D7A8G2"/>
<dbReference type="CDD" id="cd07718">
    <property type="entry name" value="RNaseZ_ELAC1_ELAC2-C-term-like_MBL-fold"/>
    <property type="match status" value="1"/>
</dbReference>
<evidence type="ECO:0000256" key="11">
    <source>
        <dbReference type="SAM" id="MobiDB-lite"/>
    </source>
</evidence>
<evidence type="ECO:0000256" key="10">
    <source>
        <dbReference type="ARBA" id="ARBA00022833"/>
    </source>
</evidence>
<dbReference type="InterPro" id="IPR047151">
    <property type="entry name" value="RNZ2-like"/>
</dbReference>
<dbReference type="Gene3D" id="3.60.15.10">
    <property type="entry name" value="Ribonuclease Z/Hydroxyacylglutathione hydrolase-like"/>
    <property type="match status" value="2"/>
</dbReference>
<feature type="compositionally biased region" description="Basic and acidic residues" evidence="11">
    <location>
        <begin position="144"/>
        <end position="153"/>
    </location>
</feature>
<evidence type="ECO:0000256" key="2">
    <source>
        <dbReference type="ARBA" id="ARBA00001947"/>
    </source>
</evidence>
<evidence type="ECO:0000256" key="1">
    <source>
        <dbReference type="ARBA" id="ARBA00000402"/>
    </source>
</evidence>
<keyword evidence="9" id="KW-0378">Hydrolase</keyword>
<feature type="region of interest" description="Disordered" evidence="11">
    <location>
        <begin position="142"/>
        <end position="170"/>
    </location>
</feature>
<dbReference type="GO" id="GO:0042781">
    <property type="term" value="F:3'-tRNA processing endoribonuclease activity"/>
    <property type="evidence" value="ECO:0007669"/>
    <property type="project" value="UniProtKB-EC"/>
</dbReference>
<evidence type="ECO:0000256" key="9">
    <source>
        <dbReference type="ARBA" id="ARBA00022801"/>
    </source>
</evidence>
<dbReference type="OrthoDB" id="527344at2759"/>
<keyword evidence="7" id="KW-0479">Metal-binding</keyword>
<dbReference type="Pfam" id="PF13691">
    <property type="entry name" value="Lactamase_B_4"/>
    <property type="match status" value="1"/>
</dbReference>
<dbReference type="InterPro" id="IPR036866">
    <property type="entry name" value="RibonucZ/Hydroxyglut_hydro"/>
</dbReference>
<comment type="similarity">
    <text evidence="3">Belongs to the RNase Z family.</text>
</comment>
<feature type="region of interest" description="Disordered" evidence="11">
    <location>
        <begin position="206"/>
        <end position="245"/>
    </location>
</feature>
<comment type="catalytic activity">
    <reaction evidence="1">
        <text>Endonucleolytic cleavage of RNA, removing extra 3' nucleotides from tRNA precursor, generating 3' termini of tRNAs. A 3'-hydroxy group is left at the tRNA terminus and a 5'-phosphoryl group is left at the trailer molecule.</text>
        <dbReference type="EC" id="3.1.26.11"/>
    </reaction>
</comment>
<dbReference type="EC" id="3.1.26.11" evidence="4"/>
<evidence type="ECO:0000256" key="8">
    <source>
        <dbReference type="ARBA" id="ARBA00022759"/>
    </source>
</evidence>
<evidence type="ECO:0000256" key="5">
    <source>
        <dbReference type="ARBA" id="ARBA00022694"/>
    </source>
</evidence>
<evidence type="ECO:0000259" key="12">
    <source>
        <dbReference type="Pfam" id="PF13691"/>
    </source>
</evidence>
<dbReference type="PANTHER" id="PTHR12553">
    <property type="entry name" value="ZINC PHOSPHODIESTERASE ELAC PROTEIN 2"/>
    <property type="match status" value="1"/>
</dbReference>
<comment type="cofactor">
    <cofactor evidence="2">
        <name>Zn(2+)</name>
        <dbReference type="ChEBI" id="CHEBI:29105"/>
    </cofactor>
</comment>